<reference evidence="1 2" key="1">
    <citation type="journal article" date="2017" name="Int. J. Parasitol.">
        <title>The genome of the protozoan parasite Cystoisospora suis and a reverse vaccinology approach to identify vaccine candidates.</title>
        <authorList>
            <person name="Palmieri N."/>
            <person name="Shrestha A."/>
            <person name="Ruttkowski B."/>
            <person name="Beck T."/>
            <person name="Vogl C."/>
            <person name="Tomley F."/>
            <person name="Blake D.P."/>
            <person name="Joachim A."/>
        </authorList>
    </citation>
    <scope>NUCLEOTIDE SEQUENCE [LARGE SCALE GENOMIC DNA]</scope>
    <source>
        <strain evidence="1 2">Wien I</strain>
    </source>
</reference>
<dbReference type="EMBL" id="MIGC01001808">
    <property type="protein sequence ID" value="PHJ22129.1"/>
    <property type="molecule type" value="Genomic_DNA"/>
</dbReference>
<name>A0A2C6L093_9APIC</name>
<accession>A0A2C6L093</accession>
<protein>
    <submittedName>
        <fullName evidence="1">Uncharacterized protein</fullName>
    </submittedName>
</protein>
<sequence length="434" mass="48293">MIARSASRPSSLLNEFLTVKKHPLSNFHPLPIEALRGIPAKSRFEDEDTFLFPGDRPTFFGESESNFGLQVDSYTSIVEADREHPFLVYLLSEPPPDSMDIFLGIDGRRSAAQCRRQGNILKATLPPLSAGRHFLSLRTNRGNVIPLILPSSNRTSSSSTSLLPVKGSKSLDLTRELTPVYSIPLMAVKAPRKRPEPQLCYSTLRNRTSRPLSASATGPYTAEDLEELVQATTGAVEGHARFLLPRMQGNGPRIDRTGRLIAEPKGIDFTKRLSRCLNTATKKKKDPDFGGLETILVESAASNCDVRIPLPFKISLFNSCTPAARLSITCFHSRIFQFEPYGVLSAQIFTKSRYSDVYTVFTFSLTPVDVPGPNAPMPTKQEPDLAPYIPSLDRFEATDRLCADTRFWRYVDGCIPLKNEVASHFVIEDFNHVE</sequence>
<evidence type="ECO:0000313" key="2">
    <source>
        <dbReference type="Proteomes" id="UP000221165"/>
    </source>
</evidence>
<proteinExistence type="predicted"/>
<dbReference type="Proteomes" id="UP000221165">
    <property type="component" value="Unassembled WGS sequence"/>
</dbReference>
<evidence type="ECO:0000313" key="1">
    <source>
        <dbReference type="EMBL" id="PHJ22129.1"/>
    </source>
</evidence>
<gene>
    <name evidence="1" type="ORF">CSUI_004022</name>
</gene>
<dbReference type="VEuPathDB" id="ToxoDB:CSUI_004022"/>
<dbReference type="OrthoDB" id="371339at2759"/>
<organism evidence="1 2">
    <name type="scientific">Cystoisospora suis</name>
    <dbReference type="NCBI Taxonomy" id="483139"/>
    <lineage>
        <taxon>Eukaryota</taxon>
        <taxon>Sar</taxon>
        <taxon>Alveolata</taxon>
        <taxon>Apicomplexa</taxon>
        <taxon>Conoidasida</taxon>
        <taxon>Coccidia</taxon>
        <taxon>Eucoccidiorida</taxon>
        <taxon>Eimeriorina</taxon>
        <taxon>Sarcocystidae</taxon>
        <taxon>Cystoisospora</taxon>
    </lineage>
</organism>
<dbReference type="RefSeq" id="XP_067923806.1">
    <property type="nucleotide sequence ID" value="XM_068064217.1"/>
</dbReference>
<dbReference type="AlphaFoldDB" id="A0A2C6L093"/>
<keyword evidence="2" id="KW-1185">Reference proteome</keyword>
<comment type="caution">
    <text evidence="1">The sequence shown here is derived from an EMBL/GenBank/DDBJ whole genome shotgun (WGS) entry which is preliminary data.</text>
</comment>
<dbReference type="GeneID" id="94427428"/>